<organism evidence="5 6">
    <name type="scientific">Asanoa ishikariensis</name>
    <dbReference type="NCBI Taxonomy" id="137265"/>
    <lineage>
        <taxon>Bacteria</taxon>
        <taxon>Bacillati</taxon>
        <taxon>Actinomycetota</taxon>
        <taxon>Actinomycetes</taxon>
        <taxon>Micromonosporales</taxon>
        <taxon>Micromonosporaceae</taxon>
        <taxon>Asanoa</taxon>
    </lineage>
</organism>
<reference evidence="6" key="1">
    <citation type="submission" date="2016-10" db="EMBL/GenBank/DDBJ databases">
        <authorList>
            <person name="Varghese N."/>
            <person name="Submissions S."/>
        </authorList>
    </citation>
    <scope>NUCLEOTIDE SEQUENCE [LARGE SCALE GENOMIC DNA]</scope>
    <source>
        <strain evidence="6">DSM 44718</strain>
    </source>
</reference>
<dbReference type="SMART" id="SM00421">
    <property type="entry name" value="HTH_LUXR"/>
    <property type="match status" value="1"/>
</dbReference>
<dbReference type="PANTHER" id="PTHR44688">
    <property type="entry name" value="DNA-BINDING TRANSCRIPTIONAL ACTIVATOR DEVR_DOSR"/>
    <property type="match status" value="1"/>
</dbReference>
<dbReference type="Gene3D" id="1.10.10.10">
    <property type="entry name" value="Winged helix-like DNA-binding domain superfamily/Winged helix DNA-binding domain"/>
    <property type="match status" value="1"/>
</dbReference>
<evidence type="ECO:0000259" key="4">
    <source>
        <dbReference type="PROSITE" id="PS50043"/>
    </source>
</evidence>
<dbReference type="EMBL" id="FNQB01000001">
    <property type="protein sequence ID" value="SDY63283.1"/>
    <property type="molecule type" value="Genomic_DNA"/>
</dbReference>
<dbReference type="InterPro" id="IPR036388">
    <property type="entry name" value="WH-like_DNA-bd_sf"/>
</dbReference>
<evidence type="ECO:0000313" key="6">
    <source>
        <dbReference type="Proteomes" id="UP000199632"/>
    </source>
</evidence>
<feature type="domain" description="HTH luxR-type" evidence="4">
    <location>
        <begin position="30"/>
        <end position="95"/>
    </location>
</feature>
<dbReference type="Proteomes" id="UP000199632">
    <property type="component" value="Unassembled WGS sequence"/>
</dbReference>
<accession>A0A1H3LFW0</accession>
<dbReference type="STRING" id="137265.SAMN05421684_0730"/>
<keyword evidence="6" id="KW-1185">Reference proteome</keyword>
<protein>
    <submittedName>
        <fullName evidence="5">Regulatory protein, luxR family</fullName>
    </submittedName>
</protein>
<proteinExistence type="predicted"/>
<dbReference type="PRINTS" id="PR00038">
    <property type="entry name" value="HTHLUXR"/>
</dbReference>
<dbReference type="Pfam" id="PF00196">
    <property type="entry name" value="GerE"/>
    <property type="match status" value="1"/>
</dbReference>
<dbReference type="PROSITE" id="PS50043">
    <property type="entry name" value="HTH_LUXR_2"/>
    <property type="match status" value="1"/>
</dbReference>
<gene>
    <name evidence="5" type="ORF">SAMN05421684_0730</name>
</gene>
<evidence type="ECO:0000256" key="3">
    <source>
        <dbReference type="ARBA" id="ARBA00023163"/>
    </source>
</evidence>
<evidence type="ECO:0000256" key="2">
    <source>
        <dbReference type="ARBA" id="ARBA00023125"/>
    </source>
</evidence>
<name>A0A1H3LFW0_9ACTN</name>
<sequence>MWDRTAGNAYRLTELIATTAADEVTALLREPAGAPDLTAREVEVLVCLRDGMANKQIARALGISVRTVTVHVSNLLRKTGTASRTEAALWAVRHSHRTPSLTPRSQP</sequence>
<evidence type="ECO:0000313" key="5">
    <source>
        <dbReference type="EMBL" id="SDY63283.1"/>
    </source>
</evidence>
<dbReference type="SUPFAM" id="SSF46894">
    <property type="entry name" value="C-terminal effector domain of the bipartite response regulators"/>
    <property type="match status" value="1"/>
</dbReference>
<dbReference type="PANTHER" id="PTHR44688:SF16">
    <property type="entry name" value="DNA-BINDING TRANSCRIPTIONAL ACTIVATOR DEVR_DOSR"/>
    <property type="match status" value="1"/>
</dbReference>
<dbReference type="CDD" id="cd06170">
    <property type="entry name" value="LuxR_C_like"/>
    <property type="match status" value="1"/>
</dbReference>
<keyword evidence="2" id="KW-0238">DNA-binding</keyword>
<keyword evidence="3" id="KW-0804">Transcription</keyword>
<dbReference type="RefSeq" id="WP_239083691.1">
    <property type="nucleotide sequence ID" value="NZ_BOND01000015.1"/>
</dbReference>
<dbReference type="PROSITE" id="PS00622">
    <property type="entry name" value="HTH_LUXR_1"/>
    <property type="match status" value="1"/>
</dbReference>
<keyword evidence="1" id="KW-0805">Transcription regulation</keyword>
<dbReference type="InterPro" id="IPR000792">
    <property type="entry name" value="Tscrpt_reg_LuxR_C"/>
</dbReference>
<dbReference type="GO" id="GO:0006355">
    <property type="term" value="P:regulation of DNA-templated transcription"/>
    <property type="evidence" value="ECO:0007669"/>
    <property type="project" value="InterPro"/>
</dbReference>
<dbReference type="InterPro" id="IPR016032">
    <property type="entry name" value="Sig_transdc_resp-reg_C-effctor"/>
</dbReference>
<dbReference type="GO" id="GO:0003677">
    <property type="term" value="F:DNA binding"/>
    <property type="evidence" value="ECO:0007669"/>
    <property type="project" value="UniProtKB-KW"/>
</dbReference>
<dbReference type="AlphaFoldDB" id="A0A1H3LFW0"/>
<evidence type="ECO:0000256" key="1">
    <source>
        <dbReference type="ARBA" id="ARBA00023015"/>
    </source>
</evidence>